<reference evidence="2" key="1">
    <citation type="submission" date="2023-10" db="EMBL/GenBank/DDBJ databases">
        <authorList>
            <person name="Chen Y."/>
            <person name="Shah S."/>
            <person name="Dougan E. K."/>
            <person name="Thang M."/>
            <person name="Chan C."/>
        </authorList>
    </citation>
    <scope>NUCLEOTIDE SEQUENCE [LARGE SCALE GENOMIC DNA]</scope>
</reference>
<protein>
    <submittedName>
        <fullName evidence="2">Uncharacterized protein</fullName>
    </submittedName>
</protein>
<feature type="non-terminal residue" evidence="2">
    <location>
        <position position="675"/>
    </location>
</feature>
<name>A0ABN9V4T1_9DINO</name>
<evidence type="ECO:0000256" key="1">
    <source>
        <dbReference type="SAM" id="MobiDB-lite"/>
    </source>
</evidence>
<feature type="non-terminal residue" evidence="2">
    <location>
        <position position="1"/>
    </location>
</feature>
<comment type="caution">
    <text evidence="2">The sequence shown here is derived from an EMBL/GenBank/DDBJ whole genome shotgun (WGS) entry which is preliminary data.</text>
</comment>
<accession>A0ABN9V4T1</accession>
<organism evidence="2 3">
    <name type="scientific">Prorocentrum cordatum</name>
    <dbReference type="NCBI Taxonomy" id="2364126"/>
    <lineage>
        <taxon>Eukaryota</taxon>
        <taxon>Sar</taxon>
        <taxon>Alveolata</taxon>
        <taxon>Dinophyceae</taxon>
        <taxon>Prorocentrales</taxon>
        <taxon>Prorocentraceae</taxon>
        <taxon>Prorocentrum</taxon>
    </lineage>
</organism>
<evidence type="ECO:0000313" key="2">
    <source>
        <dbReference type="EMBL" id="CAK0867849.1"/>
    </source>
</evidence>
<dbReference type="EMBL" id="CAUYUJ010016689">
    <property type="protein sequence ID" value="CAK0867849.1"/>
    <property type="molecule type" value="Genomic_DNA"/>
</dbReference>
<dbReference type="Proteomes" id="UP001189429">
    <property type="component" value="Unassembled WGS sequence"/>
</dbReference>
<gene>
    <name evidence="2" type="ORF">PCOR1329_LOCUS54693</name>
</gene>
<feature type="compositionally biased region" description="Gly residues" evidence="1">
    <location>
        <begin position="255"/>
        <end position="265"/>
    </location>
</feature>
<keyword evidence="3" id="KW-1185">Reference proteome</keyword>
<proteinExistence type="predicted"/>
<sequence length="675" mass="73441">FSEMALLRGKRSGEGGKMDHALRGAINPIDGQGGTTLKKRHCYYCVKIFDARYKCKGWSLGKLETQIGSGDEEHRKFFAYMTNLVDQLKLMGGAGRDRVNVDWGKIDTVIKKVKKTQVKTQNPKDLYMLEADYYMEHGDPDTNGKGHKKVIWKGSKCVKLPGPKVWEVERNEIEEAVEEEIVDDGSLRLGRGQAEADFAALGASLFAAYPVAGGISLDQMKRDVAAAPSSGSSAPKPTDAMQGPTTDNMSDDGGAEGIQRGGSGGVFAEVSDAAARAHTPTSGSKSKGRGIVTPKPKPKPKVKQPPQVSPTLGDALTPVLAPALGGAHPQQRDIIEVAEETLDDYKDCNDGEKFFGQARTHREYLARLIKDINTHAEQSKVKVEPKDYENSSHFLMLDPVAASPFPAWVSQAVLMKKVEKVDSTDGFWKPLAPASLEAAGFEAAAHRQQRIKMFQTILTDTLKDGPDDSEYELAANTILDILNDTPDGAKTLFTSDDMREFEILKTLCSPDKPDADDLAMALDAIRKTGELAIIGIIMGHQQGEAIILDAKACHEGRERKAECTMALESLSSNIPDVDVIKPGSCMIAIMGLLSGPAERLAALQPCDSAEILADKKDDIDRWATILFMGIFYNFWHALDATVFREQFNPTGEDAFKASTEDGGDLFEDALASLDM</sequence>
<feature type="region of interest" description="Disordered" evidence="1">
    <location>
        <begin position="226"/>
        <end position="308"/>
    </location>
</feature>
<evidence type="ECO:0000313" key="3">
    <source>
        <dbReference type="Proteomes" id="UP001189429"/>
    </source>
</evidence>
<feature type="compositionally biased region" description="Low complexity" evidence="1">
    <location>
        <begin position="226"/>
        <end position="235"/>
    </location>
</feature>